<proteinExistence type="predicted"/>
<evidence type="ECO:0000313" key="3">
    <source>
        <dbReference type="Proteomes" id="UP001322481"/>
    </source>
</evidence>
<protein>
    <recommendedName>
        <fullName evidence="1">DUF6916 domain-containing protein</fullName>
    </recommendedName>
</protein>
<dbReference type="Proteomes" id="UP001322481">
    <property type="component" value="Chromosome"/>
</dbReference>
<dbReference type="Pfam" id="PF21880">
    <property type="entry name" value="DUF6916"/>
    <property type="match status" value="1"/>
</dbReference>
<accession>A0ABZ0VXY5</accession>
<keyword evidence="3" id="KW-1185">Reference proteome</keyword>
<evidence type="ECO:0000313" key="2">
    <source>
        <dbReference type="EMBL" id="WQC02292.1"/>
    </source>
</evidence>
<feature type="domain" description="DUF6916" evidence="1">
    <location>
        <begin position="6"/>
        <end position="88"/>
    </location>
</feature>
<reference evidence="2 3" key="1">
    <citation type="submission" date="2023-11" db="EMBL/GenBank/DDBJ databases">
        <authorList>
            <person name="Panchal A.K."/>
            <person name="Meaney J.S."/>
            <person name="Karas B.J."/>
            <person name="diCenzo G.C."/>
        </authorList>
    </citation>
    <scope>NUCLEOTIDE SEQUENCE [LARGE SCALE GENOMIC DNA]</scope>
    <source>
        <strain evidence="2 3">NZP2235</strain>
    </source>
</reference>
<sequence length="89" mass="9449">MASVTDFEQGQEFTVEAGGRRVSLELSAVTPIAASPRPGGGFSLMFRGPRETPLPQATYRFTGTSGAHDIFIVPVAADATGRLYEAVFN</sequence>
<dbReference type="InterPro" id="IPR054209">
    <property type="entry name" value="DUF6916"/>
</dbReference>
<organism evidence="2 3">
    <name type="scientific">Mesorhizobium huakuii</name>
    <dbReference type="NCBI Taxonomy" id="28104"/>
    <lineage>
        <taxon>Bacteria</taxon>
        <taxon>Pseudomonadati</taxon>
        <taxon>Pseudomonadota</taxon>
        <taxon>Alphaproteobacteria</taxon>
        <taxon>Hyphomicrobiales</taxon>
        <taxon>Phyllobacteriaceae</taxon>
        <taxon>Mesorhizobium</taxon>
    </lineage>
</organism>
<name>A0ABZ0VXY5_9HYPH</name>
<dbReference type="EMBL" id="CP139858">
    <property type="protein sequence ID" value="WQC02292.1"/>
    <property type="molecule type" value="Genomic_DNA"/>
</dbReference>
<dbReference type="RefSeq" id="WP_322417148.1">
    <property type="nucleotide sequence ID" value="NZ_CP139858.1"/>
</dbReference>
<evidence type="ECO:0000259" key="1">
    <source>
        <dbReference type="Pfam" id="PF21880"/>
    </source>
</evidence>
<gene>
    <name evidence="2" type="ORF">U0R22_006535</name>
</gene>